<keyword evidence="3" id="KW-1185">Reference proteome</keyword>
<evidence type="ECO:0000256" key="1">
    <source>
        <dbReference type="SAM" id="SignalP"/>
    </source>
</evidence>
<gene>
    <name evidence="2" type="ORF">C41B8_13035</name>
</gene>
<dbReference type="Proteomes" id="UP000028302">
    <property type="component" value="Unassembled WGS sequence"/>
</dbReference>
<dbReference type="eggNOG" id="ENOG5033JD5">
    <property type="taxonomic scope" value="Bacteria"/>
</dbReference>
<sequence length="255" mass="27249">MIRKTWGAALLALAALAAFAGPAAADTTLTYVGASGQYKVYITPNAVRIDGDGDGWQLYKRNDPAIISVSPKDQTYTRLDKNTAGEIRHQMDALRARIENRLQQLPADRRAAARAAMAEKVPGLNGKQQSIGLDHTGATDHVDGVACDVIQIVRGGQPADKMCVASAKALGLSSASFATVKSMFALLRDMLSGTGLEGIGLPYRNLSGMPVRFQDGLSGEQRTLAAVSHRSIPDSRFQIPDNYVEQKPEAPTVSQ</sequence>
<comment type="caution">
    <text evidence="2">The sequence shown here is derived from an EMBL/GenBank/DDBJ whole genome shotgun (WGS) entry which is preliminary data.</text>
</comment>
<accession>A0A084IJ88</accession>
<dbReference type="STRING" id="1304275.C41B8_13035"/>
<keyword evidence="1" id="KW-0732">Signal</keyword>
<feature type="chain" id="PRO_5001776515" description="DUF4412 domain-containing protein" evidence="1">
    <location>
        <begin position="21"/>
        <end position="255"/>
    </location>
</feature>
<dbReference type="AlphaFoldDB" id="A0A084IJ88"/>
<dbReference type="RefSeq" id="WP_037339018.1">
    <property type="nucleotide sequence ID" value="NZ_APNK01000022.1"/>
</dbReference>
<feature type="signal peptide" evidence="1">
    <location>
        <begin position="1"/>
        <end position="20"/>
    </location>
</feature>
<reference evidence="2 3" key="1">
    <citation type="submission" date="2013-03" db="EMBL/GenBank/DDBJ databases">
        <title>Salinisphaera hydrothermalis C41B8 Genome Sequencing.</title>
        <authorList>
            <person name="Li C."/>
            <person name="Lai Q."/>
            <person name="Shao Z."/>
        </authorList>
    </citation>
    <scope>NUCLEOTIDE SEQUENCE [LARGE SCALE GENOMIC DNA]</scope>
    <source>
        <strain evidence="2 3">C41B8</strain>
    </source>
</reference>
<evidence type="ECO:0000313" key="3">
    <source>
        <dbReference type="Proteomes" id="UP000028302"/>
    </source>
</evidence>
<protein>
    <recommendedName>
        <fullName evidence="4">DUF4412 domain-containing protein</fullName>
    </recommendedName>
</protein>
<dbReference type="OrthoDB" id="7059176at2"/>
<evidence type="ECO:0008006" key="4">
    <source>
        <dbReference type="Google" id="ProtNLM"/>
    </source>
</evidence>
<proteinExistence type="predicted"/>
<name>A0A084IJ88_SALHC</name>
<evidence type="ECO:0000313" key="2">
    <source>
        <dbReference type="EMBL" id="KEZ76772.1"/>
    </source>
</evidence>
<dbReference type="EMBL" id="APNK01000022">
    <property type="protein sequence ID" value="KEZ76772.1"/>
    <property type="molecule type" value="Genomic_DNA"/>
</dbReference>
<organism evidence="2 3">
    <name type="scientific">Salinisphaera hydrothermalis (strain C41B8)</name>
    <dbReference type="NCBI Taxonomy" id="1304275"/>
    <lineage>
        <taxon>Bacteria</taxon>
        <taxon>Pseudomonadati</taxon>
        <taxon>Pseudomonadota</taxon>
        <taxon>Gammaproteobacteria</taxon>
        <taxon>Salinisphaerales</taxon>
        <taxon>Salinisphaeraceae</taxon>
        <taxon>Salinisphaera</taxon>
    </lineage>
</organism>